<evidence type="ECO:0000256" key="7">
    <source>
        <dbReference type="ARBA" id="ARBA00023180"/>
    </source>
</evidence>
<keyword evidence="7" id="KW-0325">Glycoprotein</keyword>
<comment type="caution">
    <text evidence="11">The sequence shown here is derived from an EMBL/GenBank/DDBJ whole genome shotgun (WGS) entry which is preliminary data.</text>
</comment>
<protein>
    <recommendedName>
        <fullName evidence="10">Immunoglobulin domain-containing protein</fullName>
    </recommendedName>
</protein>
<keyword evidence="4" id="KW-0391">Immunity</keyword>
<dbReference type="Gene3D" id="2.60.40.10">
    <property type="entry name" value="Immunoglobulins"/>
    <property type="match status" value="1"/>
</dbReference>
<keyword evidence="8" id="KW-0812">Transmembrane</keyword>
<dbReference type="GO" id="GO:0002376">
    <property type="term" value="P:immune system process"/>
    <property type="evidence" value="ECO:0007669"/>
    <property type="project" value="UniProtKB-KW"/>
</dbReference>
<evidence type="ECO:0000256" key="8">
    <source>
        <dbReference type="SAM" id="Phobius"/>
    </source>
</evidence>
<sequence length="212" mass="23742">MEKLIFFVIICFRNMLSTSSEASVRGSSDLFRVQMGDDITLNCSMRNGHEVAWYHLKSEELVLLISAEKDVTGRKLLTTYNQNKTRLKMTADKWITSVSLTISGVSESDSGLYFCGTKSDTPEMHFDKPIRLEHQYTVTYICLSVTELPKNVDVTDGVTVTERVLMFSVVGLAVFVFFLATVAAGGIIYHRGQQKGWKEAKRASLMSCKSAK</sequence>
<feature type="transmembrane region" description="Helical" evidence="8">
    <location>
        <begin position="164"/>
        <end position="189"/>
    </location>
</feature>
<name>A0AAW1ZBC4_CULAL</name>
<dbReference type="SUPFAM" id="SSF48726">
    <property type="entry name" value="Immunoglobulin"/>
    <property type="match status" value="1"/>
</dbReference>
<evidence type="ECO:0000259" key="10">
    <source>
        <dbReference type="SMART" id="SM00409"/>
    </source>
</evidence>
<accession>A0AAW1ZBC4</accession>
<dbReference type="EMBL" id="JAWDJR010000019">
    <property type="protein sequence ID" value="KAK9958203.1"/>
    <property type="molecule type" value="Genomic_DNA"/>
</dbReference>
<dbReference type="InterPro" id="IPR003599">
    <property type="entry name" value="Ig_sub"/>
</dbReference>
<dbReference type="GO" id="GO:0005886">
    <property type="term" value="C:plasma membrane"/>
    <property type="evidence" value="ECO:0007669"/>
    <property type="project" value="UniProtKB-SubCell"/>
</dbReference>
<evidence type="ECO:0000256" key="4">
    <source>
        <dbReference type="ARBA" id="ARBA00022859"/>
    </source>
</evidence>
<dbReference type="InterPro" id="IPR013783">
    <property type="entry name" value="Ig-like_fold"/>
</dbReference>
<dbReference type="PANTHER" id="PTHR19433:SF111">
    <property type="entry name" value="T CELL RECEPTOR ALPHA VARIABLE 4"/>
    <property type="match status" value="1"/>
</dbReference>
<dbReference type="Pfam" id="PF07686">
    <property type="entry name" value="V-set"/>
    <property type="match status" value="1"/>
</dbReference>
<feature type="signal peptide" evidence="9">
    <location>
        <begin position="1"/>
        <end position="22"/>
    </location>
</feature>
<evidence type="ECO:0000313" key="11">
    <source>
        <dbReference type="EMBL" id="KAK9958203.1"/>
    </source>
</evidence>
<reference evidence="11 12" key="1">
    <citation type="submission" date="2024-05" db="EMBL/GenBank/DDBJ databases">
        <title>A high-quality chromosomal-level genome assembly of Topmouth culter (Culter alburnus).</title>
        <authorList>
            <person name="Zhao H."/>
        </authorList>
    </citation>
    <scope>NUCLEOTIDE SEQUENCE [LARGE SCALE GENOMIC DNA]</scope>
    <source>
        <strain evidence="11">CATC2023</strain>
        <tissue evidence="11">Muscle</tissue>
    </source>
</reference>
<dbReference type="InterPro" id="IPR013106">
    <property type="entry name" value="Ig_V-set"/>
</dbReference>
<dbReference type="GO" id="GO:0009617">
    <property type="term" value="P:response to bacterium"/>
    <property type="evidence" value="ECO:0007669"/>
    <property type="project" value="TreeGrafter"/>
</dbReference>
<evidence type="ECO:0000256" key="2">
    <source>
        <dbReference type="ARBA" id="ARBA00022475"/>
    </source>
</evidence>
<keyword evidence="2" id="KW-1003">Cell membrane</keyword>
<dbReference type="PANTHER" id="PTHR19433">
    <property type="entry name" value="T-CELL RECEPTOR ALPHA CHAIN V REGION-RELATED"/>
    <property type="match status" value="1"/>
</dbReference>
<evidence type="ECO:0000256" key="6">
    <source>
        <dbReference type="ARBA" id="ARBA00023157"/>
    </source>
</evidence>
<dbReference type="InterPro" id="IPR052051">
    <property type="entry name" value="TCR_complex_component"/>
</dbReference>
<feature type="domain" description="Immunoglobulin" evidence="10">
    <location>
        <begin position="28"/>
        <end position="135"/>
    </location>
</feature>
<keyword evidence="8" id="KW-1133">Transmembrane helix</keyword>
<gene>
    <name evidence="11" type="ORF">ABG768_012377</name>
</gene>
<evidence type="ECO:0000256" key="9">
    <source>
        <dbReference type="SAM" id="SignalP"/>
    </source>
</evidence>
<organism evidence="11 12">
    <name type="scientific">Culter alburnus</name>
    <name type="common">Topmouth culter</name>
    <dbReference type="NCBI Taxonomy" id="194366"/>
    <lineage>
        <taxon>Eukaryota</taxon>
        <taxon>Metazoa</taxon>
        <taxon>Chordata</taxon>
        <taxon>Craniata</taxon>
        <taxon>Vertebrata</taxon>
        <taxon>Euteleostomi</taxon>
        <taxon>Actinopterygii</taxon>
        <taxon>Neopterygii</taxon>
        <taxon>Teleostei</taxon>
        <taxon>Ostariophysi</taxon>
        <taxon>Cypriniformes</taxon>
        <taxon>Xenocyprididae</taxon>
        <taxon>Xenocypridinae</taxon>
        <taxon>Culter</taxon>
    </lineage>
</organism>
<evidence type="ECO:0000256" key="1">
    <source>
        <dbReference type="ARBA" id="ARBA00004236"/>
    </source>
</evidence>
<proteinExistence type="predicted"/>
<dbReference type="SMART" id="SM00409">
    <property type="entry name" value="IG"/>
    <property type="match status" value="1"/>
</dbReference>
<evidence type="ECO:0000313" key="12">
    <source>
        <dbReference type="Proteomes" id="UP001479290"/>
    </source>
</evidence>
<dbReference type="Proteomes" id="UP001479290">
    <property type="component" value="Unassembled WGS sequence"/>
</dbReference>
<evidence type="ECO:0000256" key="5">
    <source>
        <dbReference type="ARBA" id="ARBA00023136"/>
    </source>
</evidence>
<feature type="chain" id="PRO_5043508948" description="Immunoglobulin domain-containing protein" evidence="9">
    <location>
        <begin position="23"/>
        <end position="212"/>
    </location>
</feature>
<keyword evidence="12" id="KW-1185">Reference proteome</keyword>
<dbReference type="InterPro" id="IPR036179">
    <property type="entry name" value="Ig-like_dom_sf"/>
</dbReference>
<keyword evidence="6" id="KW-1015">Disulfide bond</keyword>
<keyword evidence="3 9" id="KW-0732">Signal</keyword>
<keyword evidence="5 8" id="KW-0472">Membrane</keyword>
<evidence type="ECO:0000256" key="3">
    <source>
        <dbReference type="ARBA" id="ARBA00022729"/>
    </source>
</evidence>
<dbReference type="AlphaFoldDB" id="A0AAW1ZBC4"/>
<comment type="subcellular location">
    <subcellularLocation>
        <location evidence="1">Cell membrane</location>
    </subcellularLocation>
</comment>